<evidence type="ECO:0000256" key="2">
    <source>
        <dbReference type="ARBA" id="ARBA00022448"/>
    </source>
</evidence>
<dbReference type="InterPro" id="IPR020846">
    <property type="entry name" value="MFS_dom"/>
</dbReference>
<keyword evidence="6 7" id="KW-0472">Membrane</keyword>
<evidence type="ECO:0000256" key="5">
    <source>
        <dbReference type="ARBA" id="ARBA00022989"/>
    </source>
</evidence>
<accession>A0ABT6HIQ6</accession>
<dbReference type="Gene3D" id="1.20.1250.20">
    <property type="entry name" value="MFS general substrate transporter like domains"/>
    <property type="match status" value="2"/>
</dbReference>
<feature type="transmembrane region" description="Helical" evidence="7">
    <location>
        <begin position="24"/>
        <end position="47"/>
    </location>
</feature>
<evidence type="ECO:0000256" key="3">
    <source>
        <dbReference type="ARBA" id="ARBA00022475"/>
    </source>
</evidence>
<gene>
    <name evidence="9" type="ORF">QCN29_04930</name>
</gene>
<evidence type="ECO:0000259" key="8">
    <source>
        <dbReference type="PROSITE" id="PS50850"/>
    </source>
</evidence>
<organism evidence="9 10">
    <name type="scientific">Streptomyces chengmaiensis</name>
    <dbReference type="NCBI Taxonomy" id="3040919"/>
    <lineage>
        <taxon>Bacteria</taxon>
        <taxon>Bacillati</taxon>
        <taxon>Actinomycetota</taxon>
        <taxon>Actinomycetes</taxon>
        <taxon>Kitasatosporales</taxon>
        <taxon>Streptomycetaceae</taxon>
        <taxon>Streptomyces</taxon>
    </lineage>
</organism>
<reference evidence="9 10" key="1">
    <citation type="submission" date="2023-04" db="EMBL/GenBank/DDBJ databases">
        <title>Streptomyces chengmaiensis sp. nov. isolated from the stem of mangrove plant in Hainan.</title>
        <authorList>
            <person name="Huang X."/>
            <person name="Zhou S."/>
            <person name="Chu X."/>
            <person name="Xie Y."/>
            <person name="Lin Y."/>
        </authorList>
    </citation>
    <scope>NUCLEOTIDE SEQUENCE [LARGE SCALE GENOMIC DNA]</scope>
    <source>
        <strain evidence="9 10">HNM0663</strain>
    </source>
</reference>
<dbReference type="InterPro" id="IPR036259">
    <property type="entry name" value="MFS_trans_sf"/>
</dbReference>
<feature type="transmembrane region" description="Helical" evidence="7">
    <location>
        <begin position="292"/>
        <end position="309"/>
    </location>
</feature>
<feature type="transmembrane region" description="Helical" evidence="7">
    <location>
        <begin position="113"/>
        <end position="135"/>
    </location>
</feature>
<feature type="transmembrane region" description="Helical" evidence="7">
    <location>
        <begin position="354"/>
        <end position="374"/>
    </location>
</feature>
<comment type="caution">
    <text evidence="9">The sequence shown here is derived from an EMBL/GenBank/DDBJ whole genome shotgun (WGS) entry which is preliminary data.</text>
</comment>
<feature type="transmembrane region" description="Helical" evidence="7">
    <location>
        <begin position="177"/>
        <end position="194"/>
    </location>
</feature>
<evidence type="ECO:0000313" key="10">
    <source>
        <dbReference type="Proteomes" id="UP001223144"/>
    </source>
</evidence>
<dbReference type="InterPro" id="IPR001958">
    <property type="entry name" value="Tet-R_TetA/multi-R_MdtG-like"/>
</dbReference>
<evidence type="ECO:0000256" key="7">
    <source>
        <dbReference type="SAM" id="Phobius"/>
    </source>
</evidence>
<proteinExistence type="predicted"/>
<feature type="transmembrane region" description="Helical" evidence="7">
    <location>
        <begin position="315"/>
        <end position="334"/>
    </location>
</feature>
<dbReference type="PRINTS" id="PR01035">
    <property type="entry name" value="TCRTETA"/>
</dbReference>
<feature type="transmembrane region" description="Helical" evidence="7">
    <location>
        <begin position="147"/>
        <end position="171"/>
    </location>
</feature>
<keyword evidence="5 7" id="KW-1133">Transmembrane helix</keyword>
<comment type="subcellular location">
    <subcellularLocation>
        <location evidence="1">Cell membrane</location>
        <topology evidence="1">Multi-pass membrane protein</topology>
    </subcellularLocation>
</comment>
<dbReference type="RefSeq" id="WP_279926454.1">
    <property type="nucleotide sequence ID" value="NZ_JARWBG010000004.1"/>
</dbReference>
<feature type="transmembrane region" description="Helical" evidence="7">
    <location>
        <begin position="259"/>
        <end position="280"/>
    </location>
</feature>
<feature type="domain" description="Major facilitator superfamily (MFS) profile" evidence="8">
    <location>
        <begin position="18"/>
        <end position="405"/>
    </location>
</feature>
<evidence type="ECO:0000256" key="6">
    <source>
        <dbReference type="ARBA" id="ARBA00023136"/>
    </source>
</evidence>
<keyword evidence="10" id="KW-1185">Reference proteome</keyword>
<dbReference type="EMBL" id="JARWBG010000004">
    <property type="protein sequence ID" value="MDH2388143.1"/>
    <property type="molecule type" value="Genomic_DNA"/>
</dbReference>
<dbReference type="InterPro" id="IPR011701">
    <property type="entry name" value="MFS"/>
</dbReference>
<dbReference type="SUPFAM" id="SSF103473">
    <property type="entry name" value="MFS general substrate transporter"/>
    <property type="match status" value="1"/>
</dbReference>
<feature type="transmembrane region" description="Helical" evidence="7">
    <location>
        <begin position="226"/>
        <end position="253"/>
    </location>
</feature>
<dbReference type="PANTHER" id="PTHR23517:SF2">
    <property type="entry name" value="MULTIDRUG RESISTANCE PROTEIN MDTH"/>
    <property type="match status" value="1"/>
</dbReference>
<evidence type="ECO:0000256" key="1">
    <source>
        <dbReference type="ARBA" id="ARBA00004651"/>
    </source>
</evidence>
<dbReference type="PROSITE" id="PS50850">
    <property type="entry name" value="MFS"/>
    <property type="match status" value="1"/>
</dbReference>
<dbReference type="PANTHER" id="PTHR23517">
    <property type="entry name" value="RESISTANCE PROTEIN MDTM, PUTATIVE-RELATED-RELATED"/>
    <property type="match status" value="1"/>
</dbReference>
<evidence type="ECO:0000313" key="9">
    <source>
        <dbReference type="EMBL" id="MDH2388143.1"/>
    </source>
</evidence>
<keyword evidence="4 7" id="KW-0812">Transmembrane</keyword>
<name>A0ABT6HIQ6_9ACTN</name>
<feature type="transmembrane region" description="Helical" evidence="7">
    <location>
        <begin position="380"/>
        <end position="401"/>
    </location>
</feature>
<feature type="transmembrane region" description="Helical" evidence="7">
    <location>
        <begin position="90"/>
        <end position="107"/>
    </location>
</feature>
<keyword evidence="2" id="KW-0813">Transport</keyword>
<evidence type="ECO:0000256" key="4">
    <source>
        <dbReference type="ARBA" id="ARBA00022692"/>
    </source>
</evidence>
<dbReference type="Pfam" id="PF07690">
    <property type="entry name" value="MFS_1"/>
    <property type="match status" value="1"/>
</dbReference>
<dbReference type="InterPro" id="IPR050171">
    <property type="entry name" value="MFS_Transporters"/>
</dbReference>
<keyword evidence="3" id="KW-1003">Cell membrane</keyword>
<sequence>MSGPEQLQPTKPGLRENIAGLRPISGLLATVTVSRCSVVLYPFYAVYLASERKELTVDLIGLIVGVFGIGALLAGVFSGALAARIPEKRLAVMGLAAVTGIVLAISVTSELWMLVGLTALWGFCYELVNPIAYTLVARVMPEAQRRFAFSAVRLAINAGMGIGPVLAGILFSVSPALLPWGTAIGYLASAFILARARIAAGRGSAGTGARAAAGDERDAGRPGVRFWSFLAATTPIHLAYALPSTVVSVYVIHTLDEPAGWASAVFAVNAFLIITCEIALNHAMLTLSRRATLLIGYGCAVAGFALMGLAADHTWLLLVATAVWTLGEMIVYPVMPDHISAISPDRLQVRNMGFYTAHFNLGVVLAPLIFLPLIGVLGPVASWSLVGGVLLAGLLATAAISNSPRTWGVEKAPPTPAALI</sequence>
<dbReference type="Proteomes" id="UP001223144">
    <property type="component" value="Unassembled WGS sequence"/>
</dbReference>
<protein>
    <submittedName>
        <fullName evidence="9">MFS transporter</fullName>
    </submittedName>
</protein>
<feature type="transmembrane region" description="Helical" evidence="7">
    <location>
        <begin position="59"/>
        <end position="83"/>
    </location>
</feature>